<sequence>MNRRPVSTAGVALSVSARQQIDAIMNTARNQIEAVLQREVSRLVLRAQEDASREAERRRENAEQVLAARGARALDQRSAGPQPIYVRPVKAQEIFGVHRATLYRWADAGHINIHKRGAATFVRVDEVRAFIEGNQS</sequence>
<reference evidence="3" key="1">
    <citation type="journal article" date="2019" name="Int. J. Syst. Evol. Microbiol.">
        <title>The Global Catalogue of Microorganisms (GCM) 10K type strain sequencing project: providing services to taxonomists for standard genome sequencing and annotation.</title>
        <authorList>
            <consortium name="The Broad Institute Genomics Platform"/>
            <consortium name="The Broad Institute Genome Sequencing Center for Infectious Disease"/>
            <person name="Wu L."/>
            <person name="Ma J."/>
        </authorList>
    </citation>
    <scope>NUCLEOTIDE SEQUENCE [LARGE SCALE GENOMIC DNA]</scope>
    <source>
        <strain evidence="3">VKM B-3226</strain>
    </source>
</reference>
<evidence type="ECO:0000313" key="2">
    <source>
        <dbReference type="EMBL" id="MFC3571400.1"/>
    </source>
</evidence>
<dbReference type="EMBL" id="JBHRXE010000058">
    <property type="protein sequence ID" value="MFC3571400.1"/>
    <property type="molecule type" value="Genomic_DNA"/>
</dbReference>
<gene>
    <name evidence="2" type="ORF">ACFOMP_18250</name>
</gene>
<dbReference type="InterPro" id="IPR041657">
    <property type="entry name" value="HTH_17"/>
</dbReference>
<feature type="domain" description="Helix-turn-helix" evidence="1">
    <location>
        <begin position="91"/>
        <end position="134"/>
    </location>
</feature>
<name>A0ABV7S2T3_9RHOB</name>
<dbReference type="RefSeq" id="WP_379033233.1">
    <property type="nucleotide sequence ID" value="NZ_JBHRXE010000058.1"/>
</dbReference>
<protein>
    <submittedName>
        <fullName evidence="2">Helix-turn-helix domain-containing protein</fullName>
    </submittedName>
</protein>
<accession>A0ABV7S2T3</accession>
<comment type="caution">
    <text evidence="2">The sequence shown here is derived from an EMBL/GenBank/DDBJ whole genome shotgun (WGS) entry which is preliminary data.</text>
</comment>
<organism evidence="2 3">
    <name type="scientific">Paracoccus simplex</name>
    <dbReference type="NCBI Taxonomy" id="2086346"/>
    <lineage>
        <taxon>Bacteria</taxon>
        <taxon>Pseudomonadati</taxon>
        <taxon>Pseudomonadota</taxon>
        <taxon>Alphaproteobacteria</taxon>
        <taxon>Rhodobacterales</taxon>
        <taxon>Paracoccaceae</taxon>
        <taxon>Paracoccus</taxon>
    </lineage>
</organism>
<evidence type="ECO:0000313" key="3">
    <source>
        <dbReference type="Proteomes" id="UP001595596"/>
    </source>
</evidence>
<dbReference type="Proteomes" id="UP001595596">
    <property type="component" value="Unassembled WGS sequence"/>
</dbReference>
<evidence type="ECO:0000259" key="1">
    <source>
        <dbReference type="Pfam" id="PF12728"/>
    </source>
</evidence>
<dbReference type="Pfam" id="PF12728">
    <property type="entry name" value="HTH_17"/>
    <property type="match status" value="1"/>
</dbReference>
<proteinExistence type="predicted"/>
<keyword evidence="3" id="KW-1185">Reference proteome</keyword>